<keyword evidence="2" id="KW-1185">Reference proteome</keyword>
<protein>
    <submittedName>
        <fullName evidence="1">Uncharacterized protein</fullName>
    </submittedName>
</protein>
<reference evidence="1" key="2">
    <citation type="submission" date="2022-01" db="EMBL/GenBank/DDBJ databases">
        <authorList>
            <person name="Yamashiro T."/>
            <person name="Shiraishi A."/>
            <person name="Satake H."/>
            <person name="Nakayama K."/>
        </authorList>
    </citation>
    <scope>NUCLEOTIDE SEQUENCE</scope>
</reference>
<organism evidence="1 2">
    <name type="scientific">Tanacetum coccineum</name>
    <dbReference type="NCBI Taxonomy" id="301880"/>
    <lineage>
        <taxon>Eukaryota</taxon>
        <taxon>Viridiplantae</taxon>
        <taxon>Streptophyta</taxon>
        <taxon>Embryophyta</taxon>
        <taxon>Tracheophyta</taxon>
        <taxon>Spermatophyta</taxon>
        <taxon>Magnoliopsida</taxon>
        <taxon>eudicotyledons</taxon>
        <taxon>Gunneridae</taxon>
        <taxon>Pentapetalae</taxon>
        <taxon>asterids</taxon>
        <taxon>campanulids</taxon>
        <taxon>Asterales</taxon>
        <taxon>Asteraceae</taxon>
        <taxon>Asteroideae</taxon>
        <taxon>Anthemideae</taxon>
        <taxon>Anthemidinae</taxon>
        <taxon>Tanacetum</taxon>
    </lineage>
</organism>
<gene>
    <name evidence="1" type="ORF">Tco_0908199</name>
</gene>
<dbReference type="EMBL" id="BQNB010014419">
    <property type="protein sequence ID" value="GJT27924.1"/>
    <property type="molecule type" value="Genomic_DNA"/>
</dbReference>
<dbReference type="Proteomes" id="UP001151760">
    <property type="component" value="Unassembled WGS sequence"/>
</dbReference>
<comment type="caution">
    <text evidence="1">The sequence shown here is derived from an EMBL/GenBank/DDBJ whole genome shotgun (WGS) entry which is preliminary data.</text>
</comment>
<evidence type="ECO:0000313" key="1">
    <source>
        <dbReference type="EMBL" id="GJT27924.1"/>
    </source>
</evidence>
<evidence type="ECO:0000313" key="2">
    <source>
        <dbReference type="Proteomes" id="UP001151760"/>
    </source>
</evidence>
<sequence length="112" mass="12312">MICCGPFVTKLAKRLGVLTDEVLDGLSAPIYYRQLDDITLKELIGSNGRLIPDDPQLGVPRGVFDTSSLVCGTMVFHCREIMAPRGVFEEAHPDWYQVVVVAAVTEFDLGDV</sequence>
<accession>A0ABQ5CSZ0</accession>
<name>A0ABQ5CSZ0_9ASTR</name>
<proteinExistence type="predicted"/>
<reference evidence="1" key="1">
    <citation type="journal article" date="2022" name="Int. J. Mol. Sci.">
        <title>Draft Genome of Tanacetum Coccineum: Genomic Comparison of Closely Related Tanacetum-Family Plants.</title>
        <authorList>
            <person name="Yamashiro T."/>
            <person name="Shiraishi A."/>
            <person name="Nakayama K."/>
            <person name="Satake H."/>
        </authorList>
    </citation>
    <scope>NUCLEOTIDE SEQUENCE</scope>
</reference>